<keyword evidence="2 6" id="KW-0547">Nucleotide-binding</keyword>
<name>A0A433DBK0_9FUNG</name>
<evidence type="ECO:0000256" key="8">
    <source>
        <dbReference type="SAM" id="MobiDB-lite"/>
    </source>
</evidence>
<accession>A0A433DBK0</accession>
<evidence type="ECO:0000256" key="3">
    <source>
        <dbReference type="ARBA" id="ARBA00023054"/>
    </source>
</evidence>
<dbReference type="SUPFAM" id="SSF52540">
    <property type="entry name" value="P-loop containing nucleoside triphosphate hydrolases"/>
    <property type="match status" value="1"/>
</dbReference>
<sequence>MHATRPTSLNSTSRDTPSTLRLPPSQEEPRVCKQTCLWGLFPDPGPWKVPPARKVTLNQPLGIEALPTQRFVKSKRTPYVLNVMVVGETGLGKTTFMNTLFNTDLVESIIPETPQSTKTVVISPKTYELVEDGVSLNLCVIDTPGFGDRLNRSTDLEPIIEYIDEQFQAYYDAERSAEFRRAIPDTRVHALLYFIPPTGHTLKELDILALQTLSAKVNVIPVIAKADTLTPEEKVSFKRSILGGLDAHNIKIYPSAYPDDREMIVELEKHIPFTVIGSDNFVNAAGKKVRGRSYRWGVVEVENVKHCDFIYLRELIMTSCLHELIDITHSHHYHNYRAGLLRRGGRPESILACDEQYEVRIENTKATLSEEMLRKEEEMRQTFVQKVREKEQSLRQREEQLNQRRQQLMAELEEQRRLIEAEEREMNDMLNANRSTRRK</sequence>
<dbReference type="AlphaFoldDB" id="A0A433DBK0"/>
<dbReference type="Gene3D" id="3.40.50.300">
    <property type="entry name" value="P-loop containing nucleotide triphosphate hydrolases"/>
    <property type="match status" value="1"/>
</dbReference>
<dbReference type="Pfam" id="PF00735">
    <property type="entry name" value="Septin"/>
    <property type="match status" value="1"/>
</dbReference>
<gene>
    <name evidence="10" type="ORF">BC936DRAFT_144817</name>
</gene>
<dbReference type="InterPro" id="IPR027417">
    <property type="entry name" value="P-loop_NTPase"/>
</dbReference>
<dbReference type="GO" id="GO:0032161">
    <property type="term" value="C:cleavage apparatus septin structure"/>
    <property type="evidence" value="ECO:0007669"/>
    <property type="project" value="UniProtKB-ARBA"/>
</dbReference>
<dbReference type="GO" id="GO:0000281">
    <property type="term" value="P:mitotic cytokinesis"/>
    <property type="evidence" value="ECO:0007669"/>
    <property type="project" value="UniProtKB-ARBA"/>
</dbReference>
<keyword evidence="11" id="KW-1185">Reference proteome</keyword>
<evidence type="ECO:0000256" key="2">
    <source>
        <dbReference type="ARBA" id="ARBA00022741"/>
    </source>
</evidence>
<dbReference type="OrthoDB" id="416553at2759"/>
<dbReference type="Proteomes" id="UP000268093">
    <property type="component" value="Unassembled WGS sequence"/>
</dbReference>
<dbReference type="InterPro" id="IPR016491">
    <property type="entry name" value="Septin"/>
</dbReference>
<keyword evidence="5" id="KW-0131">Cell cycle</keyword>
<evidence type="ECO:0000256" key="6">
    <source>
        <dbReference type="RuleBase" id="RU004560"/>
    </source>
</evidence>
<feature type="coiled-coil region" evidence="7">
    <location>
        <begin position="384"/>
        <end position="439"/>
    </location>
</feature>
<dbReference type="EMBL" id="RBNI01003576">
    <property type="protein sequence ID" value="RUP48223.1"/>
    <property type="molecule type" value="Genomic_DNA"/>
</dbReference>
<keyword evidence="1" id="KW-0132">Cell division</keyword>
<evidence type="ECO:0000259" key="9">
    <source>
        <dbReference type="PROSITE" id="PS51719"/>
    </source>
</evidence>
<evidence type="ECO:0000256" key="4">
    <source>
        <dbReference type="ARBA" id="ARBA00023134"/>
    </source>
</evidence>
<organism evidence="10 11">
    <name type="scientific">Jimgerdemannia flammicorona</name>
    <dbReference type="NCBI Taxonomy" id="994334"/>
    <lineage>
        <taxon>Eukaryota</taxon>
        <taxon>Fungi</taxon>
        <taxon>Fungi incertae sedis</taxon>
        <taxon>Mucoromycota</taxon>
        <taxon>Mucoromycotina</taxon>
        <taxon>Endogonomycetes</taxon>
        <taxon>Endogonales</taxon>
        <taxon>Endogonaceae</taxon>
        <taxon>Jimgerdemannia</taxon>
    </lineage>
</organism>
<dbReference type="GO" id="GO:0005525">
    <property type="term" value="F:GTP binding"/>
    <property type="evidence" value="ECO:0007669"/>
    <property type="project" value="UniProtKB-KW"/>
</dbReference>
<dbReference type="InterPro" id="IPR030379">
    <property type="entry name" value="G_SEPTIN_dom"/>
</dbReference>
<evidence type="ECO:0000256" key="1">
    <source>
        <dbReference type="ARBA" id="ARBA00022618"/>
    </source>
</evidence>
<evidence type="ECO:0000313" key="10">
    <source>
        <dbReference type="EMBL" id="RUP48223.1"/>
    </source>
</evidence>
<dbReference type="PANTHER" id="PTHR18884">
    <property type="entry name" value="SEPTIN"/>
    <property type="match status" value="1"/>
</dbReference>
<dbReference type="CDD" id="cd01850">
    <property type="entry name" value="CDC_Septin"/>
    <property type="match status" value="1"/>
</dbReference>
<proteinExistence type="inferred from homology"/>
<dbReference type="GO" id="GO:0031105">
    <property type="term" value="C:septin complex"/>
    <property type="evidence" value="ECO:0007669"/>
    <property type="project" value="UniProtKB-ARBA"/>
</dbReference>
<dbReference type="FunFam" id="3.40.50.300:FF:000162">
    <property type="entry name" value="septin-7 isoform X1"/>
    <property type="match status" value="1"/>
</dbReference>
<feature type="domain" description="Septin-type G" evidence="9">
    <location>
        <begin position="77"/>
        <end position="343"/>
    </location>
</feature>
<feature type="compositionally biased region" description="Polar residues" evidence="8">
    <location>
        <begin position="1"/>
        <end position="19"/>
    </location>
</feature>
<evidence type="ECO:0000256" key="7">
    <source>
        <dbReference type="SAM" id="Coils"/>
    </source>
</evidence>
<protein>
    <submittedName>
        <fullName evidence="10">Septin-domain-containing protein</fullName>
    </submittedName>
</protein>
<dbReference type="PROSITE" id="PS51719">
    <property type="entry name" value="G_SEPTIN"/>
    <property type="match status" value="1"/>
</dbReference>
<keyword evidence="3 7" id="KW-0175">Coiled coil</keyword>
<comment type="similarity">
    <text evidence="6">Belongs to the TRAFAC class TrmE-Era-EngA-EngB-Septin-like GTPase superfamily. Septin GTPase family.</text>
</comment>
<keyword evidence="4 6" id="KW-0342">GTP-binding</keyword>
<feature type="region of interest" description="Disordered" evidence="8">
    <location>
        <begin position="1"/>
        <end position="28"/>
    </location>
</feature>
<evidence type="ECO:0000313" key="11">
    <source>
        <dbReference type="Proteomes" id="UP000268093"/>
    </source>
</evidence>
<dbReference type="PIRSF" id="PIRSF006698">
    <property type="entry name" value="Septin"/>
    <property type="match status" value="1"/>
</dbReference>
<comment type="caution">
    <text evidence="10">The sequence shown here is derived from an EMBL/GenBank/DDBJ whole genome shotgun (WGS) entry which is preliminary data.</text>
</comment>
<reference evidence="10 11" key="1">
    <citation type="journal article" date="2018" name="New Phytol.">
        <title>Phylogenomics of Endogonaceae and evolution of mycorrhizas within Mucoromycota.</title>
        <authorList>
            <person name="Chang Y."/>
            <person name="Desiro A."/>
            <person name="Na H."/>
            <person name="Sandor L."/>
            <person name="Lipzen A."/>
            <person name="Clum A."/>
            <person name="Barry K."/>
            <person name="Grigoriev I.V."/>
            <person name="Martin F.M."/>
            <person name="Stajich J.E."/>
            <person name="Smith M.E."/>
            <person name="Bonito G."/>
            <person name="Spatafora J.W."/>
        </authorList>
    </citation>
    <scope>NUCLEOTIDE SEQUENCE [LARGE SCALE GENOMIC DNA]</scope>
    <source>
        <strain evidence="10 11">GMNB39</strain>
    </source>
</reference>
<evidence type="ECO:0000256" key="5">
    <source>
        <dbReference type="ARBA" id="ARBA00023306"/>
    </source>
</evidence>